<keyword evidence="2" id="KW-0732">Signal</keyword>
<keyword evidence="4" id="KW-1185">Reference proteome</keyword>
<comment type="caution">
    <text evidence="3">The sequence shown here is derived from an EMBL/GenBank/DDBJ whole genome shotgun (WGS) entry which is preliminary data.</text>
</comment>
<feature type="region of interest" description="Disordered" evidence="1">
    <location>
        <begin position="26"/>
        <end position="57"/>
    </location>
</feature>
<dbReference type="EMBL" id="MLYO01000045">
    <property type="protein sequence ID" value="OIK01207.1"/>
    <property type="molecule type" value="Genomic_DNA"/>
</dbReference>
<evidence type="ECO:0000256" key="1">
    <source>
        <dbReference type="SAM" id="MobiDB-lite"/>
    </source>
</evidence>
<evidence type="ECO:0000313" key="3">
    <source>
        <dbReference type="EMBL" id="OIK01207.1"/>
    </source>
</evidence>
<dbReference type="RefSeq" id="WP_071383402.1">
    <property type="nucleotide sequence ID" value="NZ_MLYO01000045.1"/>
</dbReference>
<feature type="compositionally biased region" description="Low complexity" evidence="1">
    <location>
        <begin position="37"/>
        <end position="53"/>
    </location>
</feature>
<evidence type="ECO:0000256" key="2">
    <source>
        <dbReference type="SAM" id="SignalP"/>
    </source>
</evidence>
<organism evidence="3 4">
    <name type="scientific">Streptomyces monashensis</name>
    <dbReference type="NCBI Taxonomy" id="1678012"/>
    <lineage>
        <taxon>Bacteria</taxon>
        <taxon>Bacillati</taxon>
        <taxon>Actinomycetota</taxon>
        <taxon>Actinomycetes</taxon>
        <taxon>Kitasatosporales</taxon>
        <taxon>Streptomycetaceae</taxon>
        <taxon>Streptomyces</taxon>
    </lineage>
</organism>
<dbReference type="OrthoDB" id="4319100at2"/>
<accession>A0A1S2Q689</accession>
<dbReference type="PROSITE" id="PS51257">
    <property type="entry name" value="PROKAR_LIPOPROTEIN"/>
    <property type="match status" value="1"/>
</dbReference>
<evidence type="ECO:0008006" key="5">
    <source>
        <dbReference type="Google" id="ProtNLM"/>
    </source>
</evidence>
<feature type="chain" id="PRO_5039059840" description="PknH-like extracellular domain-containing protein" evidence="2">
    <location>
        <begin position="22"/>
        <end position="245"/>
    </location>
</feature>
<evidence type="ECO:0000313" key="4">
    <source>
        <dbReference type="Proteomes" id="UP000179642"/>
    </source>
</evidence>
<feature type="compositionally biased region" description="Gly residues" evidence="1">
    <location>
        <begin position="26"/>
        <end position="36"/>
    </location>
</feature>
<gene>
    <name evidence="3" type="ORF">BIV23_26060</name>
</gene>
<proteinExistence type="predicted"/>
<protein>
    <recommendedName>
        <fullName evidence="5">PknH-like extracellular domain-containing protein</fullName>
    </recommendedName>
</protein>
<sequence>MKRSTTLAAFMLSLLPLTTLTGCGGSGGADAKGGPGTPTSSASPSPTRTASPTQQVQQPILTSSDAAGYLVSKPHSGYGLAASQKDLTVDKSACLPAGYAMNSLPVGSPQASLTRIAAKKQPDGILIHITLSAYAHGQEQAAMNVLAAAARSCADGFTAKGPGGKNPYKTVRSEPSPAGGDEALAFAAGFDDAYGHTQTVRTEAFRFGDLVVTYFAIDSQAFLQRTTGNAKIPPAVVKAQNAKPA</sequence>
<dbReference type="Proteomes" id="UP000179642">
    <property type="component" value="Unassembled WGS sequence"/>
</dbReference>
<dbReference type="AlphaFoldDB" id="A0A1S2Q689"/>
<name>A0A1S2Q689_9ACTN</name>
<reference evidence="3 4" key="1">
    <citation type="submission" date="2016-10" db="EMBL/GenBank/DDBJ databases">
        <title>Genome sequence of Streptomyces sp. MUSC 1.</title>
        <authorList>
            <person name="Lee L.-H."/>
            <person name="Ser H.-L."/>
            <person name="Law J.W.-F."/>
        </authorList>
    </citation>
    <scope>NUCLEOTIDE SEQUENCE [LARGE SCALE GENOMIC DNA]</scope>
    <source>
        <strain evidence="3 4">MUSC 1</strain>
    </source>
</reference>
<feature type="signal peptide" evidence="2">
    <location>
        <begin position="1"/>
        <end position="21"/>
    </location>
</feature>